<feature type="compositionally biased region" description="Low complexity" evidence="2">
    <location>
        <begin position="472"/>
        <end position="491"/>
    </location>
</feature>
<dbReference type="Gene3D" id="1.20.900.10">
    <property type="entry name" value="Dbl homology (DH) domain"/>
    <property type="match status" value="1"/>
</dbReference>
<dbReference type="GO" id="GO:0005096">
    <property type="term" value="F:GTPase activator activity"/>
    <property type="evidence" value="ECO:0007669"/>
    <property type="project" value="InterPro"/>
</dbReference>
<dbReference type="InterPro" id="IPR011993">
    <property type="entry name" value="PH-like_dom_sf"/>
</dbReference>
<dbReference type="eggNOG" id="KOG3524">
    <property type="taxonomic scope" value="Eukaryota"/>
</dbReference>
<feature type="compositionally biased region" description="Low complexity" evidence="2">
    <location>
        <begin position="526"/>
        <end position="541"/>
    </location>
</feature>
<keyword evidence="1" id="KW-0175">Coiled coil</keyword>
<dbReference type="GO" id="GO:2000431">
    <property type="term" value="P:regulation of cytokinesis, actomyosin contractile ring assembly"/>
    <property type="evidence" value="ECO:0007669"/>
    <property type="project" value="InterPro"/>
</dbReference>
<feature type="compositionally biased region" description="Low complexity" evidence="2">
    <location>
        <begin position="792"/>
        <end position="808"/>
    </location>
</feature>
<dbReference type="PANTHER" id="PTHR16777:SF2">
    <property type="entry name" value="PROTEIN ECT2"/>
    <property type="match status" value="1"/>
</dbReference>
<dbReference type="GO" id="GO:0035556">
    <property type="term" value="P:intracellular signal transduction"/>
    <property type="evidence" value="ECO:0007669"/>
    <property type="project" value="InterPro"/>
</dbReference>
<feature type="coiled-coil region" evidence="1">
    <location>
        <begin position="1095"/>
        <end position="1129"/>
    </location>
</feature>
<dbReference type="PANTHER" id="PTHR16777">
    <property type="entry name" value="PROTEIN ECT2"/>
    <property type="match status" value="1"/>
</dbReference>
<feature type="domain" description="DH" evidence="3">
    <location>
        <begin position="80"/>
        <end position="267"/>
    </location>
</feature>
<feature type="compositionally biased region" description="Low complexity" evidence="2">
    <location>
        <begin position="1015"/>
        <end position="1038"/>
    </location>
</feature>
<feature type="region of interest" description="Disordered" evidence="2">
    <location>
        <begin position="897"/>
        <end position="1051"/>
    </location>
</feature>
<name>A0A0D2UQ66_CAPO3</name>
<dbReference type="GO" id="GO:0005634">
    <property type="term" value="C:nucleus"/>
    <property type="evidence" value="ECO:0007669"/>
    <property type="project" value="InterPro"/>
</dbReference>
<gene>
    <name evidence="4" type="ORF">CAOG_010083</name>
</gene>
<proteinExistence type="predicted"/>
<dbReference type="Proteomes" id="UP000008743">
    <property type="component" value="Unassembled WGS sequence"/>
</dbReference>
<dbReference type="PhylomeDB" id="A0A0D2UQ66"/>
<evidence type="ECO:0000313" key="4">
    <source>
        <dbReference type="EMBL" id="KJE97131.1"/>
    </source>
</evidence>
<dbReference type="Pfam" id="PF00621">
    <property type="entry name" value="RhoGEF"/>
    <property type="match status" value="1"/>
</dbReference>
<dbReference type="AlphaFoldDB" id="A0A0D2UQ66"/>
<dbReference type="PROSITE" id="PS50010">
    <property type="entry name" value="DH_2"/>
    <property type="match status" value="1"/>
</dbReference>
<feature type="coiled-coil region" evidence="1">
    <location>
        <begin position="250"/>
        <end position="277"/>
    </location>
</feature>
<dbReference type="GO" id="GO:0005938">
    <property type="term" value="C:cell cortex"/>
    <property type="evidence" value="ECO:0007669"/>
    <property type="project" value="TreeGrafter"/>
</dbReference>
<reference evidence="5" key="1">
    <citation type="submission" date="2011-02" db="EMBL/GenBank/DDBJ databases">
        <title>The Genome Sequence of Capsaspora owczarzaki ATCC 30864.</title>
        <authorList>
            <person name="Russ C."/>
            <person name="Cuomo C."/>
            <person name="Burger G."/>
            <person name="Gray M.W."/>
            <person name="Holland P.W.H."/>
            <person name="King N."/>
            <person name="Lang F.B.F."/>
            <person name="Roger A.J."/>
            <person name="Ruiz-Trillo I."/>
            <person name="Young S.K."/>
            <person name="Zeng Q."/>
            <person name="Gargeya S."/>
            <person name="Alvarado L."/>
            <person name="Berlin A."/>
            <person name="Chapman S.B."/>
            <person name="Chen Z."/>
            <person name="Freedman E."/>
            <person name="Gellesch M."/>
            <person name="Goldberg J."/>
            <person name="Griggs A."/>
            <person name="Gujja S."/>
            <person name="Heilman E."/>
            <person name="Heiman D."/>
            <person name="Howarth C."/>
            <person name="Mehta T."/>
            <person name="Neiman D."/>
            <person name="Pearson M."/>
            <person name="Roberts A."/>
            <person name="Saif S."/>
            <person name="Shea T."/>
            <person name="Shenoy N."/>
            <person name="Sisk P."/>
            <person name="Stolte C."/>
            <person name="Sykes S."/>
            <person name="White J."/>
            <person name="Yandava C."/>
            <person name="Haas B."/>
            <person name="Nusbaum C."/>
            <person name="Birren B."/>
        </authorList>
    </citation>
    <scope>NUCLEOTIDE SEQUENCE</scope>
    <source>
        <strain evidence="5">ATCC 30864</strain>
    </source>
</reference>
<feature type="compositionally biased region" description="Low complexity" evidence="2">
    <location>
        <begin position="570"/>
        <end position="584"/>
    </location>
</feature>
<dbReference type="InParanoid" id="A0A0D2UQ66"/>
<dbReference type="FunFam" id="1.20.900.10:FF:000003">
    <property type="entry name" value="Rho guanine nucleotide exchange factor 10 like"/>
    <property type="match status" value="1"/>
</dbReference>
<dbReference type="InterPro" id="IPR000219">
    <property type="entry name" value="DH_dom"/>
</dbReference>
<dbReference type="SUPFAM" id="SSF48065">
    <property type="entry name" value="DBL homology domain (DH-domain)"/>
    <property type="match status" value="1"/>
</dbReference>
<dbReference type="SUPFAM" id="SSF50729">
    <property type="entry name" value="PH domain-like"/>
    <property type="match status" value="1"/>
</dbReference>
<dbReference type="SMART" id="SM00325">
    <property type="entry name" value="RhoGEF"/>
    <property type="match status" value="1"/>
</dbReference>
<feature type="region of interest" description="Disordered" evidence="2">
    <location>
        <begin position="767"/>
        <end position="872"/>
    </location>
</feature>
<feature type="compositionally biased region" description="Polar residues" evidence="2">
    <location>
        <begin position="1039"/>
        <end position="1051"/>
    </location>
</feature>
<dbReference type="GO" id="GO:0005085">
    <property type="term" value="F:guanyl-nucleotide exchange factor activity"/>
    <property type="evidence" value="ECO:0007669"/>
    <property type="project" value="InterPro"/>
</dbReference>
<dbReference type="Gene3D" id="2.30.29.30">
    <property type="entry name" value="Pleckstrin-homology domain (PH domain)/Phosphotyrosine-binding domain (PTB)"/>
    <property type="match status" value="1"/>
</dbReference>
<accession>A0A0D2UQ66</accession>
<feature type="compositionally biased region" description="Polar residues" evidence="2">
    <location>
        <begin position="768"/>
        <end position="784"/>
    </location>
</feature>
<dbReference type="EMBL" id="KE346373">
    <property type="protein sequence ID" value="KJE97131.1"/>
    <property type="molecule type" value="Genomic_DNA"/>
</dbReference>
<keyword evidence="5" id="KW-1185">Reference proteome</keyword>
<protein>
    <recommendedName>
        <fullName evidence="3">DH domain-containing protein</fullName>
    </recommendedName>
</protein>
<sequence>MSTPAAMLAKRNSVRGMATLKGAAAIPADDQHKEDVDANARPGLMRTGSITSLNSINSITSISSTASAVTPNKPKSSDARRITIIAELIDTERNYLNYLNMIVNVFMNPLRASMRTSKPLIDPEQFKKLFSNLEAIIECNTPLFDALNNRWKNWNSRQCIGDTFLGVLKSLKAYTVYVNFFQLSKKTLETCETQSAFREFLKICQARPECHRQTLKEMLILPVQRVPRYVLLLQEVLKHTPQDHPDHVHLNEAIVTIREIVNEINEAKRKTEQQMELFELIQSIEDCPPTLLSANRQVLARVNVMRLATENEDYDANAAGSLVDTIGACLIDMTIVLFNDAVEVVKRRRAGFRQKTPYRHVNHADIRDIHIVDVADAPAFANVFGIVFPDVCHVYQATSSEEKQQFMAKLAKCQEANGVEEEVSCITNPLAEVAVGAGHKLKRSNTMMKTLGKVTGKILSRSSSMREEKPQSLSAASGRASASAATGSISSPRVKPARRSAMDVFPPAATTAAASTPSLLAPVAEATAPATPTTSVAPSTPKRSDSSVGTTTPSRAAPLSNPRLSSGLGTLKLKPTTPSSSTTKPPKEVMSTQHAERVEEPLSIEDDVFLQVQSLEMAIRQTAHKRAILHSGNNSLGTSPGSPRGRIASFPAPALSSNLDVSSVQDLLNNLQSIRSPSGDGKDSAMPRPSLGGNRRRTSFMPAPAAKVEPAKDEAALILDEADDDVPELEELNFDDSAMDALTAVQRSRRISSGAVNRQLHAMLLESKQATPADTPVKSAQTTPVKMGSGMARSPASAHSPSGHPRSSMGTPMSNERRSSSGVYAERRWPSSPSPSHIQQQQQQQQRRSLTPSRVIPDEPSLPMQPDTSHEMPAPVELNEAEKLALAESADCIQFDEDECPGLDAVDGSSPSPKKSMSSRRTDPRRSSTNHFARITAALPVLDLDQEPGAGKRLEPSVSASAVANRRMSRLPVPPSASKTPTMSPALERIRGTPNARSRSSDFGLVSSAARQRHLQQQQQQQHQQQQQPSQGQAPAAGSTSGSYSLSPAQQQRQFDEALQIAINEERVKLSRERFAIERMSMAHRNEIATRDACIASLETENSELKLKLEEMASQLAVLESERARAAEAHYSQTAQLVEARSEIESLVAPRQQQAEQSAPQLLGIVRSVLSRFEEQSV</sequence>
<feature type="compositionally biased region" description="Basic and acidic residues" evidence="2">
    <location>
        <begin position="815"/>
        <end position="829"/>
    </location>
</feature>
<feature type="region of interest" description="Disordered" evidence="2">
    <location>
        <begin position="672"/>
        <end position="698"/>
    </location>
</feature>
<dbReference type="STRING" id="595528.A0A0D2UQ66"/>
<evidence type="ECO:0000256" key="1">
    <source>
        <dbReference type="SAM" id="Coils"/>
    </source>
</evidence>
<evidence type="ECO:0000313" key="5">
    <source>
        <dbReference type="Proteomes" id="UP000008743"/>
    </source>
</evidence>
<evidence type="ECO:0000256" key="2">
    <source>
        <dbReference type="SAM" id="MobiDB-lite"/>
    </source>
</evidence>
<dbReference type="InterPro" id="IPR035899">
    <property type="entry name" value="DBL_dom_sf"/>
</dbReference>
<evidence type="ECO:0000259" key="3">
    <source>
        <dbReference type="PROSITE" id="PS50010"/>
    </source>
</evidence>
<dbReference type="InterPro" id="IPR026817">
    <property type="entry name" value="Ect2"/>
</dbReference>
<dbReference type="GO" id="GO:0000281">
    <property type="term" value="P:mitotic cytokinesis"/>
    <property type="evidence" value="ECO:0007669"/>
    <property type="project" value="TreeGrafter"/>
</dbReference>
<dbReference type="CDD" id="cd00160">
    <property type="entry name" value="RhoGEF"/>
    <property type="match status" value="1"/>
</dbReference>
<dbReference type="PROSITE" id="PS00741">
    <property type="entry name" value="DH_1"/>
    <property type="match status" value="1"/>
</dbReference>
<feature type="region of interest" description="Disordered" evidence="2">
    <location>
        <begin position="526"/>
        <end position="593"/>
    </location>
</feature>
<feature type="region of interest" description="Disordered" evidence="2">
    <location>
        <begin position="457"/>
        <end position="499"/>
    </location>
</feature>
<dbReference type="OrthoDB" id="9997817at2759"/>
<organism evidence="4 5">
    <name type="scientific">Capsaspora owczarzaki (strain ATCC 30864)</name>
    <dbReference type="NCBI Taxonomy" id="595528"/>
    <lineage>
        <taxon>Eukaryota</taxon>
        <taxon>Filasterea</taxon>
        <taxon>Capsaspora</taxon>
    </lineage>
</organism>
<dbReference type="InterPro" id="IPR001331">
    <property type="entry name" value="GDS_CDC24_CS"/>
</dbReference>